<evidence type="ECO:0000313" key="9">
    <source>
        <dbReference type="EMBL" id="GLS25828.1"/>
    </source>
</evidence>
<evidence type="ECO:0000256" key="3">
    <source>
        <dbReference type="ARBA" id="ARBA00022884"/>
    </source>
</evidence>
<dbReference type="AlphaFoldDB" id="A0AA37T5S5"/>
<dbReference type="PANTHER" id="PTHR10746">
    <property type="entry name" value="50S RIBOSOMAL PROTEIN L4"/>
    <property type="match status" value="1"/>
</dbReference>
<name>A0AA37T5S5_9GAMM</name>
<dbReference type="HAMAP" id="MF_01328_B">
    <property type="entry name" value="Ribosomal_uL4_B"/>
    <property type="match status" value="1"/>
</dbReference>
<evidence type="ECO:0000256" key="2">
    <source>
        <dbReference type="ARBA" id="ARBA00022730"/>
    </source>
</evidence>
<dbReference type="GO" id="GO:0019843">
    <property type="term" value="F:rRNA binding"/>
    <property type="evidence" value="ECO:0007669"/>
    <property type="project" value="UniProtKB-UniRule"/>
</dbReference>
<organism evidence="9 10">
    <name type="scientific">Marinibactrum halimedae</name>
    <dbReference type="NCBI Taxonomy" id="1444977"/>
    <lineage>
        <taxon>Bacteria</taxon>
        <taxon>Pseudomonadati</taxon>
        <taxon>Pseudomonadota</taxon>
        <taxon>Gammaproteobacteria</taxon>
        <taxon>Cellvibrionales</taxon>
        <taxon>Cellvibrionaceae</taxon>
        <taxon>Marinibactrum</taxon>
    </lineage>
</organism>
<keyword evidence="5 7" id="KW-0687">Ribonucleoprotein</keyword>
<proteinExistence type="inferred from homology"/>
<dbReference type="GO" id="GO:0006412">
    <property type="term" value="P:translation"/>
    <property type="evidence" value="ECO:0007669"/>
    <property type="project" value="UniProtKB-UniRule"/>
</dbReference>
<gene>
    <name evidence="7 9" type="primary">rplD</name>
    <name evidence="9" type="ORF">GCM10007877_15420</name>
</gene>
<dbReference type="InterPro" id="IPR002136">
    <property type="entry name" value="Ribosomal_uL4"/>
</dbReference>
<reference evidence="9 10" key="1">
    <citation type="journal article" date="2014" name="Int. J. Syst. Evol. Microbiol.">
        <title>Complete genome sequence of Corynebacterium casei LMG S-19264T (=DSM 44701T), isolated from a smear-ripened cheese.</title>
        <authorList>
            <consortium name="US DOE Joint Genome Institute (JGI-PGF)"/>
            <person name="Walter F."/>
            <person name="Albersmeier A."/>
            <person name="Kalinowski J."/>
            <person name="Ruckert C."/>
        </authorList>
    </citation>
    <scope>NUCLEOTIDE SEQUENCE [LARGE SCALE GENOMIC DNA]</scope>
    <source>
        <strain evidence="9 10">NBRC 110095</strain>
    </source>
</reference>
<comment type="subunit">
    <text evidence="7">Part of the 50S ribosomal subunit.</text>
</comment>
<comment type="function">
    <text evidence="7">One of the primary rRNA binding proteins, this protein initially binds near the 5'-end of the 23S rRNA. It is important during the early stages of 50S assembly. It makes multiple contacts with different domains of the 23S rRNA in the assembled 50S subunit and ribosome.</text>
</comment>
<dbReference type="GO" id="GO:1990904">
    <property type="term" value="C:ribonucleoprotein complex"/>
    <property type="evidence" value="ECO:0007669"/>
    <property type="project" value="UniProtKB-KW"/>
</dbReference>
<dbReference type="InterPro" id="IPR013005">
    <property type="entry name" value="Ribosomal_uL4-like"/>
</dbReference>
<dbReference type="FunFam" id="3.40.1370.10:FF:000001">
    <property type="entry name" value="50S ribosomal protein L4"/>
    <property type="match status" value="1"/>
</dbReference>
<evidence type="ECO:0000256" key="6">
    <source>
        <dbReference type="ARBA" id="ARBA00035244"/>
    </source>
</evidence>
<sequence length="204" mass="22394">MELNISTPSGTSGTVNVSEVAFGKEFNQDLVHQAVVAYMAGARQGTKAQKTRSEVSGGGKKPWRQKGTGRARAGTIRSPIWRSGGKAFAAKPRDHEQKLNKKMYRGALRCILSELARQERLVVVEDFSIEQPKTKLLLQKLGEFNLSEALIISEEVTESLYLASRNLHKVDVSDVSGINPVSLIRFEKVVITVAALKKFGEILG</sequence>
<evidence type="ECO:0000256" key="1">
    <source>
        <dbReference type="ARBA" id="ARBA00010528"/>
    </source>
</evidence>
<dbReference type="InterPro" id="IPR023574">
    <property type="entry name" value="Ribosomal_uL4_dom_sf"/>
</dbReference>
<accession>A0AA37T5S5</accession>
<evidence type="ECO:0000256" key="7">
    <source>
        <dbReference type="HAMAP-Rule" id="MF_01328"/>
    </source>
</evidence>
<comment type="similarity">
    <text evidence="1 7">Belongs to the universal ribosomal protein uL4 family.</text>
</comment>
<comment type="function">
    <text evidence="7">Forms part of the polypeptide exit tunnel.</text>
</comment>
<comment type="caution">
    <text evidence="9">The sequence shown here is derived from an EMBL/GenBank/DDBJ whole genome shotgun (WGS) entry which is preliminary data.</text>
</comment>
<keyword evidence="2 7" id="KW-0699">rRNA-binding</keyword>
<evidence type="ECO:0000256" key="4">
    <source>
        <dbReference type="ARBA" id="ARBA00022980"/>
    </source>
</evidence>
<dbReference type="Proteomes" id="UP001156870">
    <property type="component" value="Unassembled WGS sequence"/>
</dbReference>
<feature type="region of interest" description="Disordered" evidence="8">
    <location>
        <begin position="46"/>
        <end position="69"/>
    </location>
</feature>
<dbReference type="EMBL" id="BSPD01000035">
    <property type="protein sequence ID" value="GLS25828.1"/>
    <property type="molecule type" value="Genomic_DNA"/>
</dbReference>
<evidence type="ECO:0000313" key="10">
    <source>
        <dbReference type="Proteomes" id="UP001156870"/>
    </source>
</evidence>
<dbReference type="Pfam" id="PF00573">
    <property type="entry name" value="Ribosomal_L4"/>
    <property type="match status" value="1"/>
</dbReference>
<keyword evidence="3 7" id="KW-0694">RNA-binding</keyword>
<dbReference type="GO" id="GO:0005840">
    <property type="term" value="C:ribosome"/>
    <property type="evidence" value="ECO:0007669"/>
    <property type="project" value="UniProtKB-KW"/>
</dbReference>
<protein>
    <recommendedName>
        <fullName evidence="6 7">Large ribosomal subunit protein uL4</fullName>
    </recommendedName>
</protein>
<dbReference type="RefSeq" id="WP_232593875.1">
    <property type="nucleotide sequence ID" value="NZ_BSPD01000035.1"/>
</dbReference>
<dbReference type="GO" id="GO:0003735">
    <property type="term" value="F:structural constituent of ribosome"/>
    <property type="evidence" value="ECO:0007669"/>
    <property type="project" value="InterPro"/>
</dbReference>
<dbReference type="PANTHER" id="PTHR10746:SF6">
    <property type="entry name" value="LARGE RIBOSOMAL SUBUNIT PROTEIN UL4M"/>
    <property type="match status" value="1"/>
</dbReference>
<keyword evidence="10" id="KW-1185">Reference proteome</keyword>
<dbReference type="Gene3D" id="3.40.1370.10">
    <property type="match status" value="1"/>
</dbReference>
<evidence type="ECO:0000256" key="5">
    <source>
        <dbReference type="ARBA" id="ARBA00023274"/>
    </source>
</evidence>
<keyword evidence="4 7" id="KW-0689">Ribosomal protein</keyword>
<evidence type="ECO:0000256" key="8">
    <source>
        <dbReference type="SAM" id="MobiDB-lite"/>
    </source>
</evidence>
<dbReference type="SUPFAM" id="SSF52166">
    <property type="entry name" value="Ribosomal protein L4"/>
    <property type="match status" value="1"/>
</dbReference>
<dbReference type="NCBIfam" id="TIGR03953">
    <property type="entry name" value="rplD_bact"/>
    <property type="match status" value="1"/>
</dbReference>